<dbReference type="GO" id="GO:0003777">
    <property type="term" value="F:microtubule motor activity"/>
    <property type="evidence" value="ECO:0007669"/>
    <property type="project" value="InterPro"/>
</dbReference>
<dbReference type="Gene3D" id="3.40.850.10">
    <property type="entry name" value="Kinesin motor domain"/>
    <property type="match status" value="1"/>
</dbReference>
<protein>
    <submittedName>
        <fullName evidence="7">Kinesin, motor domain and P-loop containing nucleoside triphosphate hydrolase domain-containing protein</fullName>
    </submittedName>
</protein>
<gene>
    <name evidence="7 9 10" type="ORF">SRAE_2000182600</name>
</gene>
<feature type="domain" description="Kinesin motor" evidence="6">
    <location>
        <begin position="9"/>
        <end position="324"/>
    </location>
</feature>
<dbReference type="InterPro" id="IPR027417">
    <property type="entry name" value="P-loop_NTPase"/>
</dbReference>
<comment type="similarity">
    <text evidence="5">Belongs to the TRAFAC class myosin-kinesin ATPase superfamily. Kinesin family.</text>
</comment>
<organism evidence="7">
    <name type="scientific">Strongyloides ratti</name>
    <name type="common">Parasitic roundworm</name>
    <dbReference type="NCBI Taxonomy" id="34506"/>
    <lineage>
        <taxon>Eukaryota</taxon>
        <taxon>Metazoa</taxon>
        <taxon>Ecdysozoa</taxon>
        <taxon>Nematoda</taxon>
        <taxon>Chromadorea</taxon>
        <taxon>Rhabditida</taxon>
        <taxon>Tylenchina</taxon>
        <taxon>Panagrolaimomorpha</taxon>
        <taxon>Strongyloidoidea</taxon>
        <taxon>Strongyloididae</taxon>
        <taxon>Strongyloides</taxon>
    </lineage>
</organism>
<dbReference type="GO" id="GO:0005871">
    <property type="term" value="C:kinesin complex"/>
    <property type="evidence" value="ECO:0007669"/>
    <property type="project" value="TreeGrafter"/>
</dbReference>
<evidence type="ECO:0000256" key="5">
    <source>
        <dbReference type="PROSITE-ProRule" id="PRU00283"/>
    </source>
</evidence>
<dbReference type="AlphaFoldDB" id="A0A090LBM1"/>
<keyword evidence="4" id="KW-0206">Cytoskeleton</keyword>
<dbReference type="InterPro" id="IPR001752">
    <property type="entry name" value="Kinesin_motor_dom"/>
</dbReference>
<evidence type="ECO:0000259" key="6">
    <source>
        <dbReference type="PROSITE" id="PS50067"/>
    </source>
</evidence>
<evidence type="ECO:0000256" key="3">
    <source>
        <dbReference type="ARBA" id="ARBA00022840"/>
    </source>
</evidence>
<dbReference type="GO" id="GO:0005524">
    <property type="term" value="F:ATP binding"/>
    <property type="evidence" value="ECO:0007669"/>
    <property type="project" value="UniProtKB-UniRule"/>
</dbReference>
<evidence type="ECO:0000313" key="7">
    <source>
        <dbReference type="EMBL" id="CEF67161.1"/>
    </source>
</evidence>
<evidence type="ECO:0000256" key="4">
    <source>
        <dbReference type="ARBA" id="ARBA00023212"/>
    </source>
</evidence>
<keyword evidence="4" id="KW-0963">Cytoplasm</keyword>
<dbReference type="GO" id="GO:0016887">
    <property type="term" value="F:ATP hydrolysis activity"/>
    <property type="evidence" value="ECO:0007669"/>
    <property type="project" value="TreeGrafter"/>
</dbReference>
<evidence type="ECO:0000256" key="2">
    <source>
        <dbReference type="ARBA" id="ARBA00022741"/>
    </source>
</evidence>
<keyword evidence="5" id="KW-0505">Motor protein</keyword>
<dbReference type="GO" id="GO:0005874">
    <property type="term" value="C:microtubule"/>
    <property type="evidence" value="ECO:0007669"/>
    <property type="project" value="TreeGrafter"/>
</dbReference>
<dbReference type="PRINTS" id="PR00380">
    <property type="entry name" value="KINESINHEAVY"/>
</dbReference>
<comment type="subcellular location">
    <subcellularLocation>
        <location evidence="1">Cytoplasm</location>
        <location evidence="1">Cytoskeleton</location>
    </subcellularLocation>
</comment>
<keyword evidence="7" id="KW-0378">Hydrolase</keyword>
<dbReference type="CTD" id="36379526"/>
<dbReference type="PANTHER" id="PTHR24115">
    <property type="entry name" value="KINESIN-RELATED"/>
    <property type="match status" value="1"/>
</dbReference>
<dbReference type="OMA" id="HISHQFR"/>
<dbReference type="GeneID" id="36379526"/>
<dbReference type="SMART" id="SM00129">
    <property type="entry name" value="KISc"/>
    <property type="match status" value="1"/>
</dbReference>
<sequence length="742" mass="84919">MSSSVNSAKVIICLKNKHNGNVTKKGKVEALTDNTLKVHRPKLGPQTFGPFNKIFDDDVNHQRIFYEAVKIHADEGFNGIKSFIISYGFSSSGKTDLMFGSDIKELGGILRETLEYISKKKNQDIGSCVDFYYSVFEICGDKIFDLLSDERKEISIVSDDGNKLVVKDSVVLPLLDIKTSCSSIRNALNRKSLASNVDFEIVARSHVLVKLKIVTKNKCGVINYGELVFLDLSSTNLIMDLQDKSINLEIKAVKMGYVSLNTLLEKILKNPLPSQSFRESMLTRILRPALSGAYTSSMVFTVTMDHVPQDALQSLDIADKYRRLKCCSLKESLISLEVRRNIKNIRIPLCDVKEIELIGLVPTNTKSKEDIQTLHREIEKNKKQYEIYTDMLSKIEIDYEESSKICNEKSIQHDYYLKEKKDAINQLTKINCDNCELKSKVDKLKIEIASLLTKLSVLQETFGKYFDKLEKIKNNGLCLLDKNSFLDNAHTEMNDNLSYKVKDLEDNYLQTQVLSKELINKQEVFMKELDDQYRQDKNNFRQVEIALQSYCGKLNEYSKEFELSVKGRLPPDVRNELYDKVSKLRDVLLVTIEEARNKCEIKENECFTNIEKIIKDEKEKVINLFTDYKESLLQEFSNTQEAISACNTYGTKVELIGRDIDDVKKILEEVNSVKVPTIDMTSLNLPPKEECIVDENAISNSSPRLSTLEKPHIVNEVSYITKKILGENYHNRIQDEENKENL</sequence>
<dbReference type="STRING" id="34506.A0A090LBM1"/>
<dbReference type="GO" id="GO:0007018">
    <property type="term" value="P:microtubule-based movement"/>
    <property type="evidence" value="ECO:0007669"/>
    <property type="project" value="InterPro"/>
</dbReference>
<accession>A0A090LBM1</accession>
<evidence type="ECO:0000256" key="1">
    <source>
        <dbReference type="ARBA" id="ARBA00004245"/>
    </source>
</evidence>
<dbReference type="Pfam" id="PF00225">
    <property type="entry name" value="Kinesin"/>
    <property type="match status" value="1"/>
</dbReference>
<keyword evidence="3 5" id="KW-0067">ATP-binding</keyword>
<reference evidence="7 8" key="1">
    <citation type="submission" date="2014-09" db="EMBL/GenBank/DDBJ databases">
        <authorList>
            <person name="Martin A.A."/>
        </authorList>
    </citation>
    <scope>NUCLEOTIDE SEQUENCE</scope>
    <source>
        <strain evidence="8">ED321</strain>
        <strain evidence="7">ED321 Heterogonic</strain>
    </source>
</reference>
<dbReference type="EMBL" id="LN609529">
    <property type="protein sequence ID" value="CEF67161.1"/>
    <property type="molecule type" value="Genomic_DNA"/>
</dbReference>
<dbReference type="SUPFAM" id="SSF52540">
    <property type="entry name" value="P-loop containing nucleoside triphosphate hydrolases"/>
    <property type="match status" value="1"/>
</dbReference>
<reference evidence="9" key="2">
    <citation type="submission" date="2020-12" db="UniProtKB">
        <authorList>
            <consortium name="WormBaseParasite"/>
        </authorList>
    </citation>
    <scope>IDENTIFICATION</scope>
</reference>
<dbReference type="WBParaSite" id="SRAE_2000182600.1">
    <property type="protein sequence ID" value="SRAE_2000182600.1"/>
    <property type="gene ID" value="WBGene00262032"/>
</dbReference>
<evidence type="ECO:0000313" key="10">
    <source>
        <dbReference type="WormBase" id="SRAE_2000182600"/>
    </source>
</evidence>
<keyword evidence="8" id="KW-1185">Reference proteome</keyword>
<dbReference type="InterPro" id="IPR027640">
    <property type="entry name" value="Kinesin-like_fam"/>
</dbReference>
<dbReference type="WormBase" id="SRAE_2000182600">
    <property type="protein sequence ID" value="SRP05841"/>
    <property type="gene ID" value="WBGene00262032"/>
</dbReference>
<evidence type="ECO:0000313" key="8">
    <source>
        <dbReference type="Proteomes" id="UP000035682"/>
    </source>
</evidence>
<dbReference type="RefSeq" id="XP_024506361.1">
    <property type="nucleotide sequence ID" value="XM_024652823.1"/>
</dbReference>
<proteinExistence type="inferred from homology"/>
<name>A0A090LBM1_STRRB</name>
<dbReference type="GO" id="GO:0008017">
    <property type="term" value="F:microtubule binding"/>
    <property type="evidence" value="ECO:0007669"/>
    <property type="project" value="InterPro"/>
</dbReference>
<keyword evidence="2 5" id="KW-0547">Nucleotide-binding</keyword>
<dbReference type="PROSITE" id="PS50067">
    <property type="entry name" value="KINESIN_MOTOR_2"/>
    <property type="match status" value="1"/>
</dbReference>
<dbReference type="Proteomes" id="UP000035682">
    <property type="component" value="Unplaced"/>
</dbReference>
<dbReference type="InterPro" id="IPR036961">
    <property type="entry name" value="Kinesin_motor_dom_sf"/>
</dbReference>
<evidence type="ECO:0000313" key="9">
    <source>
        <dbReference type="WBParaSite" id="SRAE_2000182600.1"/>
    </source>
</evidence>
<feature type="binding site" evidence="5">
    <location>
        <begin position="88"/>
        <end position="95"/>
    </location>
    <ligand>
        <name>ATP</name>
        <dbReference type="ChEBI" id="CHEBI:30616"/>
    </ligand>
</feature>